<gene>
    <name evidence="5" type="ORF">DNU06_04980</name>
</gene>
<evidence type="ECO:0000259" key="3">
    <source>
        <dbReference type="Pfam" id="PF18962"/>
    </source>
</evidence>
<dbReference type="InterPro" id="IPR026444">
    <property type="entry name" value="Secre_tail"/>
</dbReference>
<keyword evidence="6" id="KW-1185">Reference proteome</keyword>
<evidence type="ECO:0000256" key="2">
    <source>
        <dbReference type="SAM" id="SignalP"/>
    </source>
</evidence>
<dbReference type="OrthoDB" id="1391570at2"/>
<comment type="caution">
    <text evidence="5">The sequence shown here is derived from an EMBL/GenBank/DDBJ whole genome shotgun (WGS) entry which is preliminary data.</text>
</comment>
<feature type="signal peptide" evidence="2">
    <location>
        <begin position="1"/>
        <end position="26"/>
    </location>
</feature>
<dbReference type="RefSeq" id="WP_111062126.1">
    <property type="nucleotide sequence ID" value="NZ_JBHUCU010000002.1"/>
</dbReference>
<dbReference type="Proteomes" id="UP000249248">
    <property type="component" value="Unassembled WGS sequence"/>
</dbReference>
<dbReference type="Pfam" id="PF20009">
    <property type="entry name" value="GEVED"/>
    <property type="match status" value="1"/>
</dbReference>
<feature type="chain" id="PRO_5016035320" evidence="2">
    <location>
        <begin position="27"/>
        <end position="589"/>
    </location>
</feature>
<reference evidence="5 6" key="1">
    <citation type="submission" date="2018-06" db="EMBL/GenBank/DDBJ databases">
        <title>The draft genome sequence of Crocinitomix sp. SM1701.</title>
        <authorList>
            <person name="Zhang X."/>
        </authorList>
    </citation>
    <scope>NUCLEOTIDE SEQUENCE [LARGE SCALE GENOMIC DNA]</scope>
    <source>
        <strain evidence="5 6">SM1701</strain>
    </source>
</reference>
<dbReference type="EMBL" id="QKSB01000002">
    <property type="protein sequence ID" value="PZE17975.1"/>
    <property type="molecule type" value="Genomic_DNA"/>
</dbReference>
<dbReference type="InterPro" id="IPR045474">
    <property type="entry name" value="GEVED"/>
</dbReference>
<keyword evidence="1 2" id="KW-0732">Signal</keyword>
<name>A0A2W1NEU2_9FLAO</name>
<accession>A0A2W1NEU2</accession>
<protein>
    <submittedName>
        <fullName evidence="5">Uncharacterized protein</fullName>
    </submittedName>
</protein>
<evidence type="ECO:0000256" key="1">
    <source>
        <dbReference type="ARBA" id="ARBA00022729"/>
    </source>
</evidence>
<organism evidence="5 6">
    <name type="scientific">Putridiphycobacter roseus</name>
    <dbReference type="NCBI Taxonomy" id="2219161"/>
    <lineage>
        <taxon>Bacteria</taxon>
        <taxon>Pseudomonadati</taxon>
        <taxon>Bacteroidota</taxon>
        <taxon>Flavobacteriia</taxon>
        <taxon>Flavobacteriales</taxon>
        <taxon>Crocinitomicaceae</taxon>
        <taxon>Putridiphycobacter</taxon>
    </lineage>
</organism>
<evidence type="ECO:0000313" key="6">
    <source>
        <dbReference type="Proteomes" id="UP000249248"/>
    </source>
</evidence>
<dbReference type="NCBIfam" id="TIGR04183">
    <property type="entry name" value="Por_Secre_tail"/>
    <property type="match status" value="1"/>
</dbReference>
<sequence length="589" mass="61989">MKKIYNLFVKSFALIGFTFSLTNASAQYCTAGPSSTGDSNVESVTLIGNSSTISYTGCPGFLGLEDLTATHSTDLERGNPYSADIIYGTCGGNYTGYGKVWIDFNQDGDFDDAGEEIGSTAVSSAAIPLSSSYSFTVPLTATIGQTRMRVIQQESGSVGATLPCVTFTWGSAVDFTINIIDCSAGPSYSTISPMSCGYYTAPSGAVFHDAGTYSDTIVNHLGCDSVITINLSTTNTFSTINPVVCGTYVTPSGNNSYGVSGVYSDTIPNAAGCDSVITINLTNNNSVNVFSTSACNVYTSPSGIQHTQSGTFNDTITNAVGCDSIMTITLTMFYNNSVTIFVSSCGGSYTSNAGNVYTATGVYIENFTSVNGCDSILYVDLMVAESVNQSIVVEACDEWTAPDGTLFTANGTHIESFTNVTGCDSVNTYLVSINTVNETVTLVSALTIEANETGASYQWIDCNNGNAAISGETGQTFVASVNGDYACEVTKDNCTKVSKCVRIGSLGVENESTPFSIYPNPSIGVFNIELNEVTENTVLNVTNAAGQVVFTRNINESKTTISLENVKAGIYFIQIKNDNGTTVKSLVIQ</sequence>
<evidence type="ECO:0000313" key="5">
    <source>
        <dbReference type="EMBL" id="PZE17975.1"/>
    </source>
</evidence>
<dbReference type="Pfam" id="PF18962">
    <property type="entry name" value="Por_Secre_tail"/>
    <property type="match status" value="1"/>
</dbReference>
<feature type="domain" description="GEVED" evidence="4">
    <location>
        <begin position="99"/>
        <end position="178"/>
    </location>
</feature>
<feature type="domain" description="Secretion system C-terminal sorting" evidence="3">
    <location>
        <begin position="517"/>
        <end position="588"/>
    </location>
</feature>
<dbReference type="AlphaFoldDB" id="A0A2W1NEU2"/>
<proteinExistence type="predicted"/>
<evidence type="ECO:0000259" key="4">
    <source>
        <dbReference type="Pfam" id="PF20009"/>
    </source>
</evidence>